<dbReference type="InterPro" id="IPR027417">
    <property type="entry name" value="P-loop_NTPase"/>
</dbReference>
<evidence type="ECO:0000256" key="17">
    <source>
        <dbReference type="SAM" id="Phobius"/>
    </source>
</evidence>
<evidence type="ECO:0000256" key="3">
    <source>
        <dbReference type="ARBA" id="ARBA00008883"/>
    </source>
</evidence>
<evidence type="ECO:0000256" key="9">
    <source>
        <dbReference type="ARBA" id="ARBA00022741"/>
    </source>
</evidence>
<evidence type="ECO:0000313" key="21">
    <source>
        <dbReference type="EMBL" id="MYM36156.1"/>
    </source>
</evidence>
<comment type="caution">
    <text evidence="21">The sequence shown here is derived from an EMBL/GenBank/DDBJ whole genome shotgun (WGS) entry which is preliminary data.</text>
</comment>
<keyword evidence="9" id="KW-0547">Nucleotide-binding</keyword>
<name>A0ABW9V920_9BURK</name>
<dbReference type="Pfam" id="PF02706">
    <property type="entry name" value="Wzz"/>
    <property type="match status" value="1"/>
</dbReference>
<dbReference type="Proteomes" id="UP000449678">
    <property type="component" value="Unassembled WGS sequence"/>
</dbReference>
<feature type="domain" description="AAA" evidence="19">
    <location>
        <begin position="549"/>
        <end position="660"/>
    </location>
</feature>
<dbReference type="InterPro" id="IPR025669">
    <property type="entry name" value="AAA_dom"/>
</dbReference>
<comment type="subcellular location">
    <subcellularLocation>
        <location evidence="1">Cell inner membrane</location>
        <topology evidence="1">Multi-pass membrane protein</topology>
    </subcellularLocation>
</comment>
<evidence type="ECO:0000256" key="16">
    <source>
        <dbReference type="SAM" id="Coils"/>
    </source>
</evidence>
<dbReference type="SUPFAM" id="SSF52540">
    <property type="entry name" value="P-loop containing nucleoside triphosphate hydrolases"/>
    <property type="match status" value="1"/>
</dbReference>
<evidence type="ECO:0000256" key="7">
    <source>
        <dbReference type="ARBA" id="ARBA00022679"/>
    </source>
</evidence>
<keyword evidence="8 17" id="KW-0812">Transmembrane</keyword>
<proteinExistence type="inferred from homology"/>
<evidence type="ECO:0000256" key="1">
    <source>
        <dbReference type="ARBA" id="ARBA00004429"/>
    </source>
</evidence>
<keyword evidence="11" id="KW-0067">ATP-binding</keyword>
<evidence type="ECO:0000256" key="15">
    <source>
        <dbReference type="ARBA" id="ARBA00051245"/>
    </source>
</evidence>
<dbReference type="Gene3D" id="3.40.50.300">
    <property type="entry name" value="P-loop containing nucleotide triphosphate hydrolases"/>
    <property type="match status" value="1"/>
</dbReference>
<keyword evidence="6" id="KW-0997">Cell inner membrane</keyword>
<evidence type="ECO:0000256" key="4">
    <source>
        <dbReference type="ARBA" id="ARBA00011903"/>
    </source>
</evidence>
<dbReference type="Pfam" id="PF13807">
    <property type="entry name" value="GNVR"/>
    <property type="match status" value="1"/>
</dbReference>
<protein>
    <recommendedName>
        <fullName evidence="4">non-specific protein-tyrosine kinase</fullName>
        <ecNumber evidence="4">2.7.10.2</ecNumber>
    </recommendedName>
</protein>
<gene>
    <name evidence="21" type="ORF">GTP38_17635</name>
</gene>
<evidence type="ECO:0000256" key="5">
    <source>
        <dbReference type="ARBA" id="ARBA00022475"/>
    </source>
</evidence>
<accession>A0ABW9V920</accession>
<reference evidence="21 22" key="1">
    <citation type="submission" date="2019-12" db="EMBL/GenBank/DDBJ databases">
        <title>Novel species isolated from a subtropical stream in China.</title>
        <authorList>
            <person name="Lu H."/>
        </authorList>
    </citation>
    <scope>NUCLEOTIDE SEQUENCE [LARGE SCALE GENOMIC DNA]</scope>
    <source>
        <strain evidence="21 22">FT94W</strain>
    </source>
</reference>
<feature type="domain" description="Tyrosine-protein kinase G-rich" evidence="20">
    <location>
        <begin position="399"/>
        <end position="469"/>
    </location>
</feature>
<evidence type="ECO:0000256" key="13">
    <source>
        <dbReference type="ARBA" id="ARBA00023136"/>
    </source>
</evidence>
<keyword evidence="7 21" id="KW-0808">Transferase</keyword>
<comment type="similarity">
    <text evidence="2">Belongs to the CpsD/CapB family.</text>
</comment>
<evidence type="ECO:0000256" key="11">
    <source>
        <dbReference type="ARBA" id="ARBA00022840"/>
    </source>
</evidence>
<keyword evidence="10" id="KW-0418">Kinase</keyword>
<keyword evidence="12 17" id="KW-1133">Transmembrane helix</keyword>
<dbReference type="InterPro" id="IPR005702">
    <property type="entry name" value="Wzc-like_C"/>
</dbReference>
<organism evidence="21 22">
    <name type="scientific">Duganella lactea</name>
    <dbReference type="NCBI Taxonomy" id="2692173"/>
    <lineage>
        <taxon>Bacteria</taxon>
        <taxon>Pseudomonadati</taxon>
        <taxon>Pseudomonadota</taxon>
        <taxon>Betaproteobacteria</taxon>
        <taxon>Burkholderiales</taxon>
        <taxon>Oxalobacteraceae</taxon>
        <taxon>Telluria group</taxon>
        <taxon>Duganella</taxon>
    </lineage>
</organism>
<dbReference type="GO" id="GO:0004715">
    <property type="term" value="F:non-membrane spanning protein tyrosine kinase activity"/>
    <property type="evidence" value="ECO:0007669"/>
    <property type="project" value="UniProtKB-EC"/>
</dbReference>
<evidence type="ECO:0000259" key="19">
    <source>
        <dbReference type="Pfam" id="PF13614"/>
    </source>
</evidence>
<dbReference type="EMBL" id="WWCO01000012">
    <property type="protein sequence ID" value="MYM36156.1"/>
    <property type="molecule type" value="Genomic_DNA"/>
</dbReference>
<evidence type="ECO:0000256" key="10">
    <source>
        <dbReference type="ARBA" id="ARBA00022777"/>
    </source>
</evidence>
<evidence type="ECO:0000256" key="6">
    <source>
        <dbReference type="ARBA" id="ARBA00022519"/>
    </source>
</evidence>
<dbReference type="PANTHER" id="PTHR32309">
    <property type="entry name" value="TYROSINE-PROTEIN KINASE"/>
    <property type="match status" value="1"/>
</dbReference>
<evidence type="ECO:0000259" key="20">
    <source>
        <dbReference type="Pfam" id="PF13807"/>
    </source>
</evidence>
<keyword evidence="22" id="KW-1185">Reference proteome</keyword>
<keyword evidence="14" id="KW-0829">Tyrosine-protein kinase</keyword>
<dbReference type="InterPro" id="IPR003856">
    <property type="entry name" value="LPS_length_determ_N"/>
</dbReference>
<sequence>MKPSDSITPAQQPAQPPHLHELEITLDFVEYWRSITKRKWSILAFGVMVAVLAAVAVFAMTPIYRSTVTLLIDASKSKVVSIDSVYGGFSDNRDYYMTQVEILKAPDVALKTITKMKLWDRPEFDPRKSEGGFVNDMLVGIGFADQRPKVWNEETLARAVLGKFSKNLTIEPVRLSLLVKVSFDSADRQLAAEVANTMAATFIEADLDVHFQMTQKASTWLQERTAGIRKKLDESERQLQAYRDQTGIVDVKSVSQGGQGKQVEELTQRMVESRLRLAEVENAYKQIKSAPPGSDVSSLPAVVRNPVVGEALRQQAEAERKLSEISQRYGHDHPKYVQADGEVRAARDNVRRQTDNVVASVTREYEVARGTLSTLQGALGQARGAIQSTNRKEFQLNVLEREVESNRQIYDMFVKRSKETNISGDLETAVARVVDQAKVPGGPVKPRKALIIMAAFALGVLGGVMASLLMDLLDNTLKSTADVEIKLKQPLLTSLPLLPKKSSDRTTTSHLFIDEPQSLYAESIRTARASVMMSTIDSDRRVLLITSSVPGEGKTTFSINLAIAHSHTKRTLLIDADMRRPAVSKGLEIDGHAPGLSNLVAGTESLEQCIHTVEGTTLSVITAGKAPPNPQELLMSHRFQDTLAKLSQEFDVIVIDSPPVGLVSDALVLSKYATGVIYVAKAVDTPYQLARRGLLRIKRADGNILGVVLNCFDFKKAERYYGEYSAYGSAEYGKDGYGGYGVGYGTGDTKTSKNAA</sequence>
<evidence type="ECO:0000313" key="22">
    <source>
        <dbReference type="Proteomes" id="UP000449678"/>
    </source>
</evidence>
<evidence type="ECO:0000256" key="14">
    <source>
        <dbReference type="ARBA" id="ARBA00023137"/>
    </source>
</evidence>
<dbReference type="RefSeq" id="WP_160991529.1">
    <property type="nucleotide sequence ID" value="NZ_WWCO01000012.1"/>
</dbReference>
<evidence type="ECO:0000256" key="8">
    <source>
        <dbReference type="ARBA" id="ARBA00022692"/>
    </source>
</evidence>
<feature type="coiled-coil region" evidence="16">
    <location>
        <begin position="225"/>
        <end position="283"/>
    </location>
</feature>
<feature type="transmembrane region" description="Helical" evidence="17">
    <location>
        <begin position="42"/>
        <end position="64"/>
    </location>
</feature>
<dbReference type="InterPro" id="IPR050445">
    <property type="entry name" value="Bact_polysacc_biosynth/exp"/>
</dbReference>
<evidence type="ECO:0000256" key="12">
    <source>
        <dbReference type="ARBA" id="ARBA00022989"/>
    </source>
</evidence>
<comment type="similarity">
    <text evidence="3">Belongs to the etk/wzc family.</text>
</comment>
<dbReference type="NCBIfam" id="TIGR01007">
    <property type="entry name" value="eps_fam"/>
    <property type="match status" value="1"/>
</dbReference>
<comment type="catalytic activity">
    <reaction evidence="15">
        <text>L-tyrosyl-[protein] + ATP = O-phospho-L-tyrosyl-[protein] + ADP + H(+)</text>
        <dbReference type="Rhea" id="RHEA:10596"/>
        <dbReference type="Rhea" id="RHEA-COMP:10136"/>
        <dbReference type="Rhea" id="RHEA-COMP:20101"/>
        <dbReference type="ChEBI" id="CHEBI:15378"/>
        <dbReference type="ChEBI" id="CHEBI:30616"/>
        <dbReference type="ChEBI" id="CHEBI:46858"/>
        <dbReference type="ChEBI" id="CHEBI:61978"/>
        <dbReference type="ChEBI" id="CHEBI:456216"/>
        <dbReference type="EC" id="2.7.10.2"/>
    </reaction>
</comment>
<evidence type="ECO:0000259" key="18">
    <source>
        <dbReference type="Pfam" id="PF02706"/>
    </source>
</evidence>
<dbReference type="PANTHER" id="PTHR32309:SF13">
    <property type="entry name" value="FERRIC ENTEROBACTIN TRANSPORT PROTEIN FEPE"/>
    <property type="match status" value="1"/>
</dbReference>
<dbReference type="CDD" id="cd05387">
    <property type="entry name" value="BY-kinase"/>
    <property type="match status" value="1"/>
</dbReference>
<evidence type="ECO:0000256" key="2">
    <source>
        <dbReference type="ARBA" id="ARBA00007316"/>
    </source>
</evidence>
<dbReference type="InterPro" id="IPR032807">
    <property type="entry name" value="GNVR"/>
</dbReference>
<keyword evidence="5" id="KW-1003">Cell membrane</keyword>
<dbReference type="EC" id="2.7.10.2" evidence="4"/>
<keyword evidence="13 17" id="KW-0472">Membrane</keyword>
<keyword evidence="16" id="KW-0175">Coiled coil</keyword>
<dbReference type="Pfam" id="PF13614">
    <property type="entry name" value="AAA_31"/>
    <property type="match status" value="1"/>
</dbReference>
<feature type="domain" description="Polysaccharide chain length determinant N-terminal" evidence="18">
    <location>
        <begin position="25"/>
        <end position="115"/>
    </location>
</feature>